<evidence type="ECO:0000256" key="1">
    <source>
        <dbReference type="ARBA" id="ARBA00001452"/>
    </source>
</evidence>
<keyword evidence="7" id="KW-0472">Membrane</keyword>
<evidence type="ECO:0000256" key="5">
    <source>
        <dbReference type="ARBA" id="ARBA00022729"/>
    </source>
</evidence>
<evidence type="ECO:0000256" key="11">
    <source>
        <dbReference type="SAM" id="SignalP"/>
    </source>
</evidence>
<keyword evidence="13" id="KW-1185">Reference proteome</keyword>
<evidence type="ECO:0000256" key="7">
    <source>
        <dbReference type="ARBA" id="ARBA00023136"/>
    </source>
</evidence>
<comment type="subcellular location">
    <subcellularLocation>
        <location evidence="2">Endomembrane system</location>
    </subcellularLocation>
</comment>
<feature type="region of interest" description="Disordered" evidence="10">
    <location>
        <begin position="534"/>
        <end position="560"/>
    </location>
</feature>
<organism evidence="12 13">
    <name type="scientific">Stemphylium lycopersici</name>
    <name type="common">Tomato gray leaf spot disease fungus</name>
    <name type="synonym">Thyrospora lycopersici</name>
    <dbReference type="NCBI Taxonomy" id="183478"/>
    <lineage>
        <taxon>Eukaryota</taxon>
        <taxon>Fungi</taxon>
        <taxon>Dikarya</taxon>
        <taxon>Ascomycota</taxon>
        <taxon>Pezizomycotina</taxon>
        <taxon>Dothideomycetes</taxon>
        <taxon>Pleosporomycetidae</taxon>
        <taxon>Pleosporales</taxon>
        <taxon>Pleosporineae</taxon>
        <taxon>Pleosporaceae</taxon>
        <taxon>Stemphylium</taxon>
    </lineage>
</organism>
<dbReference type="InterPro" id="IPR014480">
    <property type="entry name" value="Mannan-1_6-alpha_mannosidase"/>
</dbReference>
<dbReference type="Pfam" id="PF03663">
    <property type="entry name" value="Glyco_hydro_76"/>
    <property type="match status" value="1"/>
</dbReference>
<dbReference type="GO" id="GO:0016052">
    <property type="term" value="P:carbohydrate catabolic process"/>
    <property type="evidence" value="ECO:0007669"/>
    <property type="project" value="InterPro"/>
</dbReference>
<keyword evidence="8" id="KW-0325">Glycoprotein</keyword>
<keyword evidence="6 12" id="KW-0378">Hydrolase</keyword>
<keyword evidence="9 12" id="KW-0326">Glycosidase</keyword>
<dbReference type="FunFam" id="1.50.10.20:FF:000006">
    <property type="entry name" value="Mannan endo-1,6-alpha-mannosidase"/>
    <property type="match status" value="1"/>
</dbReference>
<dbReference type="SUPFAM" id="SSF48208">
    <property type="entry name" value="Six-hairpin glycosidases"/>
    <property type="match status" value="1"/>
</dbReference>
<evidence type="ECO:0000256" key="6">
    <source>
        <dbReference type="ARBA" id="ARBA00022801"/>
    </source>
</evidence>
<evidence type="ECO:0000256" key="10">
    <source>
        <dbReference type="SAM" id="MobiDB-lite"/>
    </source>
</evidence>
<comment type="similarity">
    <text evidence="3">Belongs to the glycosyl hydrolase 76 family.</text>
</comment>
<evidence type="ECO:0000256" key="2">
    <source>
        <dbReference type="ARBA" id="ARBA00004308"/>
    </source>
</evidence>
<feature type="compositionally biased region" description="Low complexity" evidence="10">
    <location>
        <begin position="534"/>
        <end position="544"/>
    </location>
</feature>
<evidence type="ECO:0000256" key="9">
    <source>
        <dbReference type="ARBA" id="ARBA00023295"/>
    </source>
</evidence>
<dbReference type="STRING" id="183478.A0A364MY26"/>
<dbReference type="AlphaFoldDB" id="A0A364MY26"/>
<dbReference type="Proteomes" id="UP000249619">
    <property type="component" value="Unassembled WGS sequence"/>
</dbReference>
<gene>
    <name evidence="12" type="ORF">DDE83_006734</name>
</gene>
<sequence length="662" mass="69839">MKYFSSAGAVLLSAFAATAGGIEFDPQDEASILSVTRQYAYSLMSMYQGNATNLPKEDIGIWPQPHYWWEGGAAWGGMIEYSQFSGDDSHVKALQQALTANYGPDNDFILSYRRSQTGNDDQAFWALAVMSALEYQFPDPAQAPANYLEVATNAFENIVGRWDETTCDGGLKWQIYPENSYGYNYKNSISNGCAFALGARLARYTGEQKYADWAVKIYDWTKKVGLISDKFEVFDGTDDKTDCAKVADETQWTYNNAMFLHGSAFMYDYTNGDETWKDRTSGFLDHAELLFFRPFENATDIMYEWACETGESGRHCNLDQQSFKAYLSRFIAKTAMLAPFTKDRIVEYLTASAVGAAKSCSGGEDGKTCGSKWYTGGWDSTSGVGQQLSALEVTQALLMIKKDMLPAKNGAQKPSTSAAPKPSSKPAPSAAKSSAAAPLSTLLSSSQVVAPTQAAPTQAAPTQAAPTHSAPTQAAPTEAAPTSSEIRQSPSPSKIPSSEAPASKAPAPASSKVPEAIHAPTSSLVIPSLVVVTSTSPSSTPASSGKPGGQFDETPSSASCASDVTKTVTISPVSSTSTTSCTPSVTTTVYVPGIETDSAPSPSAPAPAVPAVPTTLTQVSPSASSSVPNPTSPTEFLGAGSSLTASNSALAIFVAAAVFALA</sequence>
<keyword evidence="5 11" id="KW-0732">Signal</keyword>
<feature type="chain" id="PRO_5016760023" description="mannan endo-1,6-alpha-mannosidase" evidence="11">
    <location>
        <begin position="22"/>
        <end position="662"/>
    </location>
</feature>
<dbReference type="GO" id="GO:0009272">
    <property type="term" value="P:fungal-type cell wall biogenesis"/>
    <property type="evidence" value="ECO:0007669"/>
    <property type="project" value="TreeGrafter"/>
</dbReference>
<proteinExistence type="inferred from homology"/>
<name>A0A364MY26_STELY</name>
<evidence type="ECO:0000256" key="8">
    <source>
        <dbReference type="ARBA" id="ARBA00023180"/>
    </source>
</evidence>
<dbReference type="Gene3D" id="1.50.10.20">
    <property type="match status" value="1"/>
</dbReference>
<evidence type="ECO:0000256" key="3">
    <source>
        <dbReference type="ARBA" id="ARBA00009699"/>
    </source>
</evidence>
<comment type="catalytic activity">
    <reaction evidence="1">
        <text>Random hydrolysis of (1-&gt;6)-alpha-D-mannosidic linkages in unbranched (1-&gt;6)-mannans.</text>
        <dbReference type="EC" id="3.2.1.101"/>
    </reaction>
</comment>
<reference evidence="13" key="1">
    <citation type="submission" date="2018-05" db="EMBL/GenBank/DDBJ databases">
        <title>Draft genome sequence of Stemphylium lycopersici strain CIDEFI 213.</title>
        <authorList>
            <person name="Medina R."/>
            <person name="Franco M.E.E."/>
            <person name="Lucentini C.G."/>
            <person name="Saparrat M.C.N."/>
            <person name="Balatti P.A."/>
        </authorList>
    </citation>
    <scope>NUCLEOTIDE SEQUENCE [LARGE SCALE GENOMIC DNA]</scope>
    <source>
        <strain evidence="13">CIDEFI 213</strain>
    </source>
</reference>
<dbReference type="EMBL" id="QGDH01000108">
    <property type="protein sequence ID" value="RAR06956.1"/>
    <property type="molecule type" value="Genomic_DNA"/>
</dbReference>
<dbReference type="PANTHER" id="PTHR12145">
    <property type="entry name" value="MANNAN ENDO-1,6-ALPHA-MANNOSIDASE DCW1"/>
    <property type="match status" value="1"/>
</dbReference>
<dbReference type="EC" id="3.2.1.101" evidence="4"/>
<accession>A0A364MY26</accession>
<dbReference type="GO" id="GO:0008496">
    <property type="term" value="F:mannan endo-1,6-alpha-mannosidase activity"/>
    <property type="evidence" value="ECO:0007669"/>
    <property type="project" value="UniProtKB-EC"/>
</dbReference>
<feature type="signal peptide" evidence="11">
    <location>
        <begin position="1"/>
        <end position="21"/>
    </location>
</feature>
<dbReference type="InterPro" id="IPR005198">
    <property type="entry name" value="Glyco_hydro_76"/>
</dbReference>
<comment type="caution">
    <text evidence="12">The sequence shown here is derived from an EMBL/GenBank/DDBJ whole genome shotgun (WGS) entry which is preliminary data.</text>
</comment>
<evidence type="ECO:0000313" key="13">
    <source>
        <dbReference type="Proteomes" id="UP000249619"/>
    </source>
</evidence>
<evidence type="ECO:0000313" key="12">
    <source>
        <dbReference type="EMBL" id="RAR06956.1"/>
    </source>
</evidence>
<dbReference type="GO" id="GO:0012505">
    <property type="term" value="C:endomembrane system"/>
    <property type="evidence" value="ECO:0007669"/>
    <property type="project" value="UniProtKB-SubCell"/>
</dbReference>
<protein>
    <recommendedName>
        <fullName evidence="4">mannan endo-1,6-alpha-mannosidase</fullName>
        <ecNumber evidence="4">3.2.1.101</ecNumber>
    </recommendedName>
</protein>
<dbReference type="PANTHER" id="PTHR12145:SF36">
    <property type="entry name" value="MANNAN ENDO-1,6-ALPHA-MANNOSIDASE DCW1"/>
    <property type="match status" value="1"/>
</dbReference>
<feature type="compositionally biased region" description="Low complexity" evidence="10">
    <location>
        <begin position="413"/>
        <end position="514"/>
    </location>
</feature>
<feature type="region of interest" description="Disordered" evidence="10">
    <location>
        <begin position="408"/>
        <end position="514"/>
    </location>
</feature>
<evidence type="ECO:0000256" key="4">
    <source>
        <dbReference type="ARBA" id="ARBA00012350"/>
    </source>
</evidence>
<dbReference type="InterPro" id="IPR008928">
    <property type="entry name" value="6-hairpin_glycosidase_sf"/>
</dbReference>